<protein>
    <submittedName>
        <fullName evidence="1">Uncharacterized protein</fullName>
    </submittedName>
</protein>
<organism evidence="1 2">
    <name type="scientific">Candidatus Wallbacteria bacterium GWC2_49_35</name>
    <dbReference type="NCBI Taxonomy" id="1817813"/>
    <lineage>
        <taxon>Bacteria</taxon>
        <taxon>Candidatus Walliibacteriota</taxon>
    </lineage>
</organism>
<dbReference type="AlphaFoldDB" id="A0A1F7WKS4"/>
<reference evidence="1 2" key="1">
    <citation type="journal article" date="2016" name="Nat. Commun.">
        <title>Thousands of microbial genomes shed light on interconnected biogeochemical processes in an aquifer system.</title>
        <authorList>
            <person name="Anantharaman K."/>
            <person name="Brown C.T."/>
            <person name="Hug L.A."/>
            <person name="Sharon I."/>
            <person name="Castelle C.J."/>
            <person name="Probst A.J."/>
            <person name="Thomas B.C."/>
            <person name="Singh A."/>
            <person name="Wilkins M.J."/>
            <person name="Karaoz U."/>
            <person name="Brodie E.L."/>
            <person name="Williams K.H."/>
            <person name="Hubbard S.S."/>
            <person name="Banfield J.F."/>
        </authorList>
    </citation>
    <scope>NUCLEOTIDE SEQUENCE [LARGE SCALE GENOMIC DNA]</scope>
</reference>
<dbReference type="EMBL" id="MGFH01000166">
    <property type="protein sequence ID" value="OGM03410.1"/>
    <property type="molecule type" value="Genomic_DNA"/>
</dbReference>
<comment type="caution">
    <text evidence="1">The sequence shown here is derived from an EMBL/GenBank/DDBJ whole genome shotgun (WGS) entry which is preliminary data.</text>
</comment>
<name>A0A1F7WKS4_9BACT</name>
<evidence type="ECO:0000313" key="1">
    <source>
        <dbReference type="EMBL" id="OGM03410.1"/>
    </source>
</evidence>
<dbReference type="STRING" id="1817813.A2008_03795"/>
<evidence type="ECO:0000313" key="2">
    <source>
        <dbReference type="Proteomes" id="UP000178735"/>
    </source>
</evidence>
<gene>
    <name evidence="1" type="ORF">A2008_03795</name>
</gene>
<accession>A0A1F7WKS4</accession>
<sequence length="68" mass="8164">MEWYCCDRCQLCHNCETKWFRGEKNIPQFCCPNCNNYSDCYEKYKAEEADKAKEAAKEVIVNKKKKKK</sequence>
<proteinExistence type="predicted"/>
<dbReference type="Proteomes" id="UP000178735">
    <property type="component" value="Unassembled WGS sequence"/>
</dbReference>